<feature type="compositionally biased region" description="Gly residues" evidence="1">
    <location>
        <begin position="285"/>
        <end position="296"/>
    </location>
</feature>
<feature type="region of interest" description="Disordered" evidence="1">
    <location>
        <begin position="206"/>
        <end position="342"/>
    </location>
</feature>
<feature type="region of interest" description="Disordered" evidence="1">
    <location>
        <begin position="1"/>
        <end position="20"/>
    </location>
</feature>
<comment type="caution">
    <text evidence="2">The sequence shown here is derived from an EMBL/GenBank/DDBJ whole genome shotgun (WGS) entry which is preliminary data.</text>
</comment>
<dbReference type="EMBL" id="MU863659">
    <property type="protein sequence ID" value="KAK4098402.1"/>
    <property type="molecule type" value="Genomic_DNA"/>
</dbReference>
<feature type="region of interest" description="Disordered" evidence="1">
    <location>
        <begin position="114"/>
        <end position="184"/>
    </location>
</feature>
<sequence length="398" mass="43281">MNRFNFFARPGGGAPHPTTTTTITTTTNRYHNDMTLDDPYDDRAPLSPRSDLDLDHEPAVLPDVLEAQPTTAATATAAHEMAERNRGDTPPTARFLHRFRPAIPSFFSTARTSAFFGSHDDNPQSQPPQQQGGFLSSSSSYPRPTSSAYSGEGLRGAPGTVVNQGENGAPPLPTSPKSPDYHHMYHIGADDLRLPGTRLHLPELERSWTQESNSGPPTRPGTGGSGERGGRGGGGGAAAAGVAVPEAAVVREAGGRTRRHGSDGQHQHRERRRRRRRGERSGERSGSGSGSGGSGRSGSHRSGSDRDRSGSHRSRDGESRSERRERRRRREGERGSRTRTKERRPPKNFLFCFPWVKSRRIRSHILRCFVSGLFLALTLAICKCNNPLRDGSDGGVVS</sequence>
<protein>
    <recommendedName>
        <fullName evidence="4">CRIB domain-containing protein</fullName>
    </recommendedName>
</protein>
<reference evidence="2" key="1">
    <citation type="journal article" date="2023" name="Mol. Phylogenet. Evol.">
        <title>Genome-scale phylogeny and comparative genomics of the fungal order Sordariales.</title>
        <authorList>
            <person name="Hensen N."/>
            <person name="Bonometti L."/>
            <person name="Westerberg I."/>
            <person name="Brannstrom I.O."/>
            <person name="Guillou S."/>
            <person name="Cros-Aarteil S."/>
            <person name="Calhoun S."/>
            <person name="Haridas S."/>
            <person name="Kuo A."/>
            <person name="Mondo S."/>
            <person name="Pangilinan J."/>
            <person name="Riley R."/>
            <person name="LaButti K."/>
            <person name="Andreopoulos B."/>
            <person name="Lipzen A."/>
            <person name="Chen C."/>
            <person name="Yan M."/>
            <person name="Daum C."/>
            <person name="Ng V."/>
            <person name="Clum A."/>
            <person name="Steindorff A."/>
            <person name="Ohm R.A."/>
            <person name="Martin F."/>
            <person name="Silar P."/>
            <person name="Natvig D.O."/>
            <person name="Lalanne C."/>
            <person name="Gautier V."/>
            <person name="Ament-Velasquez S.L."/>
            <person name="Kruys A."/>
            <person name="Hutchinson M.I."/>
            <person name="Powell A.J."/>
            <person name="Barry K."/>
            <person name="Miller A.N."/>
            <person name="Grigoriev I.V."/>
            <person name="Debuchy R."/>
            <person name="Gladieux P."/>
            <person name="Hiltunen Thoren M."/>
            <person name="Johannesson H."/>
        </authorList>
    </citation>
    <scope>NUCLEOTIDE SEQUENCE</scope>
    <source>
        <strain evidence="2">CBS 757.83</strain>
    </source>
</reference>
<evidence type="ECO:0008006" key="4">
    <source>
        <dbReference type="Google" id="ProtNLM"/>
    </source>
</evidence>
<feature type="compositionally biased region" description="Low complexity" evidence="1">
    <location>
        <begin position="239"/>
        <end position="252"/>
    </location>
</feature>
<evidence type="ECO:0000313" key="2">
    <source>
        <dbReference type="EMBL" id="KAK4098402.1"/>
    </source>
</evidence>
<proteinExistence type="predicted"/>
<feature type="compositionally biased region" description="Gly residues" evidence="1">
    <location>
        <begin position="221"/>
        <end position="238"/>
    </location>
</feature>
<name>A0AAN6PUW4_9PEZI</name>
<organism evidence="2 3">
    <name type="scientific">Parathielavia hyrcaniae</name>
    <dbReference type="NCBI Taxonomy" id="113614"/>
    <lineage>
        <taxon>Eukaryota</taxon>
        <taxon>Fungi</taxon>
        <taxon>Dikarya</taxon>
        <taxon>Ascomycota</taxon>
        <taxon>Pezizomycotina</taxon>
        <taxon>Sordariomycetes</taxon>
        <taxon>Sordariomycetidae</taxon>
        <taxon>Sordariales</taxon>
        <taxon>Chaetomiaceae</taxon>
        <taxon>Parathielavia</taxon>
    </lineage>
</organism>
<evidence type="ECO:0000256" key="1">
    <source>
        <dbReference type="SAM" id="MobiDB-lite"/>
    </source>
</evidence>
<feature type="compositionally biased region" description="Low complexity" evidence="1">
    <location>
        <begin position="114"/>
        <end position="150"/>
    </location>
</feature>
<feature type="compositionally biased region" description="Basic residues" evidence="1">
    <location>
        <begin position="268"/>
        <end position="278"/>
    </location>
</feature>
<evidence type="ECO:0000313" key="3">
    <source>
        <dbReference type="Proteomes" id="UP001305647"/>
    </source>
</evidence>
<gene>
    <name evidence="2" type="ORF">N658DRAFT_222188</name>
</gene>
<dbReference type="Proteomes" id="UP001305647">
    <property type="component" value="Unassembled WGS sequence"/>
</dbReference>
<dbReference type="AlphaFoldDB" id="A0AAN6PUW4"/>
<keyword evidence="3" id="KW-1185">Reference proteome</keyword>
<feature type="compositionally biased region" description="Basic and acidic residues" evidence="1">
    <location>
        <begin position="302"/>
        <end position="336"/>
    </location>
</feature>
<reference evidence="2" key="2">
    <citation type="submission" date="2023-05" db="EMBL/GenBank/DDBJ databases">
        <authorList>
            <consortium name="Lawrence Berkeley National Laboratory"/>
            <person name="Steindorff A."/>
            <person name="Hensen N."/>
            <person name="Bonometti L."/>
            <person name="Westerberg I."/>
            <person name="Brannstrom I.O."/>
            <person name="Guillou S."/>
            <person name="Cros-Aarteil S."/>
            <person name="Calhoun S."/>
            <person name="Haridas S."/>
            <person name="Kuo A."/>
            <person name="Mondo S."/>
            <person name="Pangilinan J."/>
            <person name="Riley R."/>
            <person name="Labutti K."/>
            <person name="Andreopoulos B."/>
            <person name="Lipzen A."/>
            <person name="Chen C."/>
            <person name="Yanf M."/>
            <person name="Daum C."/>
            <person name="Ng V."/>
            <person name="Clum A."/>
            <person name="Ohm R."/>
            <person name="Martin F."/>
            <person name="Silar P."/>
            <person name="Natvig D."/>
            <person name="Lalanne C."/>
            <person name="Gautier V."/>
            <person name="Ament-Velasquez S.L."/>
            <person name="Kruys A."/>
            <person name="Hutchinson M.I."/>
            <person name="Powell A.J."/>
            <person name="Barry K."/>
            <person name="Miller A.N."/>
            <person name="Grigoriev I.V."/>
            <person name="Debuchy R."/>
            <person name="Gladieux P."/>
            <person name="Thoren M.H."/>
            <person name="Johannesson H."/>
        </authorList>
    </citation>
    <scope>NUCLEOTIDE SEQUENCE</scope>
    <source>
        <strain evidence="2">CBS 757.83</strain>
    </source>
</reference>
<accession>A0AAN6PUW4</accession>